<name>A0A8X6VME7_TRICX</name>
<accession>A0A8X6VME7</accession>
<proteinExistence type="predicted"/>
<keyword evidence="3" id="KW-1185">Reference proteome</keyword>
<organism evidence="2 3">
    <name type="scientific">Trichonephila clavipes</name>
    <name type="common">Golden silk orbweaver</name>
    <name type="synonym">Nephila clavipes</name>
    <dbReference type="NCBI Taxonomy" id="2585209"/>
    <lineage>
        <taxon>Eukaryota</taxon>
        <taxon>Metazoa</taxon>
        <taxon>Ecdysozoa</taxon>
        <taxon>Arthropoda</taxon>
        <taxon>Chelicerata</taxon>
        <taxon>Arachnida</taxon>
        <taxon>Araneae</taxon>
        <taxon>Araneomorphae</taxon>
        <taxon>Entelegynae</taxon>
        <taxon>Araneoidea</taxon>
        <taxon>Nephilidae</taxon>
        <taxon>Trichonephila</taxon>
    </lineage>
</organism>
<evidence type="ECO:0000259" key="1">
    <source>
        <dbReference type="Pfam" id="PF18701"/>
    </source>
</evidence>
<sequence>MIGVNREMKALCLNYLQQRKKWIVNKGNLKLGDTVLIREENLPPCKWLLGRVVEIYMGKDKKVRVEDIKTIKGDQGDAPEIMDEILIAARDLELEVNKDDIEELIIGHEDELTIENSKKF</sequence>
<evidence type="ECO:0000313" key="2">
    <source>
        <dbReference type="EMBL" id="GFY13029.1"/>
    </source>
</evidence>
<dbReference type="AlphaFoldDB" id="A0A8X6VME7"/>
<reference evidence="2" key="1">
    <citation type="submission" date="2020-08" db="EMBL/GenBank/DDBJ databases">
        <title>Multicomponent nature underlies the extraordinary mechanical properties of spider dragline silk.</title>
        <authorList>
            <person name="Kono N."/>
            <person name="Nakamura H."/>
            <person name="Mori M."/>
            <person name="Yoshida Y."/>
            <person name="Ohtoshi R."/>
            <person name="Malay A.D."/>
            <person name="Moran D.A.P."/>
            <person name="Tomita M."/>
            <person name="Numata K."/>
            <person name="Arakawa K."/>
        </authorList>
    </citation>
    <scope>NUCLEOTIDE SEQUENCE</scope>
</reference>
<comment type="caution">
    <text evidence="2">The sequence shown here is derived from an EMBL/GenBank/DDBJ whole genome shotgun (WGS) entry which is preliminary data.</text>
</comment>
<evidence type="ECO:0000313" key="3">
    <source>
        <dbReference type="Proteomes" id="UP000887159"/>
    </source>
</evidence>
<dbReference type="Pfam" id="PF18701">
    <property type="entry name" value="DUF5641"/>
    <property type="match status" value="1"/>
</dbReference>
<dbReference type="EMBL" id="BMAU01021319">
    <property type="protein sequence ID" value="GFY13029.1"/>
    <property type="molecule type" value="Genomic_DNA"/>
</dbReference>
<dbReference type="Proteomes" id="UP000887159">
    <property type="component" value="Unassembled WGS sequence"/>
</dbReference>
<dbReference type="InterPro" id="IPR040676">
    <property type="entry name" value="DUF5641"/>
</dbReference>
<gene>
    <name evidence="2" type="primary">AVEN_34725_1</name>
    <name evidence="2" type="ORF">TNCV_665921</name>
</gene>
<feature type="domain" description="DUF5641" evidence="1">
    <location>
        <begin position="12"/>
        <end position="73"/>
    </location>
</feature>
<protein>
    <submittedName>
        <fullName evidence="2">Integrase catalytic domain-containing protein</fullName>
    </submittedName>
</protein>